<dbReference type="KEGG" id="uam:UABAM_06381"/>
<dbReference type="RefSeq" id="WP_151972011.1">
    <property type="nucleotide sequence ID" value="NZ_AP019860.1"/>
</dbReference>
<dbReference type="SUPFAM" id="SSF55347">
    <property type="entry name" value="Glyceraldehyde-3-phosphate dehydrogenase-like, C-terminal domain"/>
    <property type="match status" value="1"/>
</dbReference>
<dbReference type="InterPro" id="IPR036291">
    <property type="entry name" value="NAD(P)-bd_dom_sf"/>
</dbReference>
<dbReference type="PANTHER" id="PTHR11133:SF22">
    <property type="entry name" value="ALPHA-AMINOADIPIC SEMIALDEHYDE SYNTHASE, MITOCHONDRIAL"/>
    <property type="match status" value="1"/>
</dbReference>
<evidence type="ECO:0000259" key="3">
    <source>
        <dbReference type="Pfam" id="PF16653"/>
    </source>
</evidence>
<dbReference type="Gene3D" id="3.40.50.720">
    <property type="entry name" value="NAD(P)-binding Rossmann-like Domain"/>
    <property type="match status" value="1"/>
</dbReference>
<dbReference type="Pfam" id="PF03435">
    <property type="entry name" value="Sacchrp_dh_NADP"/>
    <property type="match status" value="1"/>
</dbReference>
<dbReference type="AlphaFoldDB" id="A0A5S9F6J8"/>
<accession>A0A5S9F6J8</accession>
<dbReference type="Proteomes" id="UP000326354">
    <property type="component" value="Chromosome"/>
</dbReference>
<dbReference type="PANTHER" id="PTHR11133">
    <property type="entry name" value="SACCHAROPINE DEHYDROGENASE"/>
    <property type="match status" value="1"/>
</dbReference>
<dbReference type="GO" id="GO:0016491">
    <property type="term" value="F:oxidoreductase activity"/>
    <property type="evidence" value="ECO:0007669"/>
    <property type="project" value="UniProtKB-KW"/>
</dbReference>
<dbReference type="InterPro" id="IPR032095">
    <property type="entry name" value="Sacchrp_dh-like_C"/>
</dbReference>
<name>A0A5S9F6J8_UABAM</name>
<proteinExistence type="predicted"/>
<dbReference type="Gene3D" id="3.30.360.10">
    <property type="entry name" value="Dihydrodipicolinate Reductase, domain 2"/>
    <property type="match status" value="1"/>
</dbReference>
<sequence>MKKIVVLGAGLMGKAMAKDLAKDYQVTAVDVNPKNLEGLQQLNIETKTADLSQADTIKSCVAPFDLVVLAVPGFMGFDALKAVIEAKKDVADISFCEEDFFLLDDLAKENGVTAVVDCGVAPGLGNIILGHHTQNMQIDNFECLVGGLPTRRSWPYEYKAPFSPIDVIEEYTRPARIMENGQIVIKEALSETEHVEFPEIGTLESFNSDGLRTLLKTMQIPNMKEKTLRYPGRHIEYMKVLRETGLFSKEEISVKGNKIRPIDLTAQLLFPKWKFEEKEHDFTVMRITIEGKENGENKKYVYNMLDRYCSETDTTSMAKTTGYTCTGAARLIAEGHFTRKGICPPEYVGQHEDCLTKILAHLKERNVNVDLQQDI</sequence>
<evidence type="ECO:0000256" key="1">
    <source>
        <dbReference type="ARBA" id="ARBA00023002"/>
    </source>
</evidence>
<reference evidence="4 5" key="1">
    <citation type="submission" date="2019-08" db="EMBL/GenBank/DDBJ databases">
        <title>Complete genome sequence of Candidatus Uab amorphum.</title>
        <authorList>
            <person name="Shiratori T."/>
            <person name="Suzuki S."/>
            <person name="Kakizawa Y."/>
            <person name="Ishida K."/>
        </authorList>
    </citation>
    <scope>NUCLEOTIDE SEQUENCE [LARGE SCALE GENOMIC DNA]</scope>
    <source>
        <strain evidence="4 5">SRT547</strain>
    </source>
</reference>
<evidence type="ECO:0000259" key="2">
    <source>
        <dbReference type="Pfam" id="PF03435"/>
    </source>
</evidence>
<protein>
    <submittedName>
        <fullName evidence="4">Saccharopine dehydrogenase</fullName>
    </submittedName>
</protein>
<dbReference type="Pfam" id="PF16653">
    <property type="entry name" value="Sacchrp_dh_C"/>
    <property type="match status" value="1"/>
</dbReference>
<keyword evidence="5" id="KW-1185">Reference proteome</keyword>
<organism evidence="4 5">
    <name type="scientific">Uabimicrobium amorphum</name>
    <dbReference type="NCBI Taxonomy" id="2596890"/>
    <lineage>
        <taxon>Bacteria</taxon>
        <taxon>Pseudomonadati</taxon>
        <taxon>Planctomycetota</taxon>
        <taxon>Candidatus Uabimicrobiia</taxon>
        <taxon>Candidatus Uabimicrobiales</taxon>
        <taxon>Candidatus Uabimicrobiaceae</taxon>
        <taxon>Candidatus Uabimicrobium</taxon>
    </lineage>
</organism>
<evidence type="ECO:0000313" key="4">
    <source>
        <dbReference type="EMBL" id="BBM87965.1"/>
    </source>
</evidence>
<feature type="domain" description="Saccharopine dehydrogenase-like C-terminal" evidence="3">
    <location>
        <begin position="119"/>
        <end position="365"/>
    </location>
</feature>
<dbReference type="EMBL" id="AP019860">
    <property type="protein sequence ID" value="BBM87965.1"/>
    <property type="molecule type" value="Genomic_DNA"/>
</dbReference>
<dbReference type="SUPFAM" id="SSF51735">
    <property type="entry name" value="NAD(P)-binding Rossmann-fold domains"/>
    <property type="match status" value="1"/>
</dbReference>
<dbReference type="InterPro" id="IPR005097">
    <property type="entry name" value="Sacchrp_dh_NADP-bd"/>
</dbReference>
<keyword evidence="1" id="KW-0560">Oxidoreductase</keyword>
<evidence type="ECO:0000313" key="5">
    <source>
        <dbReference type="Proteomes" id="UP000326354"/>
    </source>
</evidence>
<dbReference type="OrthoDB" id="9769367at2"/>
<gene>
    <name evidence="4" type="ORF">UABAM_06381</name>
</gene>
<feature type="domain" description="Saccharopine dehydrogenase NADP binding" evidence="2">
    <location>
        <begin position="4"/>
        <end position="115"/>
    </location>
</feature>
<dbReference type="InterPro" id="IPR051168">
    <property type="entry name" value="AASS"/>
</dbReference>